<dbReference type="AlphaFoldDB" id="A0A915KKU6"/>
<proteinExistence type="predicted"/>
<dbReference type="Proteomes" id="UP000887565">
    <property type="component" value="Unplaced"/>
</dbReference>
<evidence type="ECO:0000313" key="1">
    <source>
        <dbReference type="Proteomes" id="UP000887565"/>
    </source>
</evidence>
<accession>A0A915KKU6</accession>
<organism evidence="1 2">
    <name type="scientific">Romanomermis culicivorax</name>
    <name type="common">Nematode worm</name>
    <dbReference type="NCBI Taxonomy" id="13658"/>
    <lineage>
        <taxon>Eukaryota</taxon>
        <taxon>Metazoa</taxon>
        <taxon>Ecdysozoa</taxon>
        <taxon>Nematoda</taxon>
        <taxon>Enoplea</taxon>
        <taxon>Dorylaimia</taxon>
        <taxon>Mermithida</taxon>
        <taxon>Mermithoidea</taxon>
        <taxon>Mermithidae</taxon>
        <taxon>Romanomermis</taxon>
    </lineage>
</organism>
<sequence length="82" mass="9204">MEFCWAKSPGISMSWNLEKVISHNLKLRDMNDHANWNSEKSSIFDGSGLGIPLGLICPTICMLLRLGVEGLIVVTYSYEQLM</sequence>
<dbReference type="WBParaSite" id="nRc.2.0.1.t39456-RA">
    <property type="protein sequence ID" value="nRc.2.0.1.t39456-RA"/>
    <property type="gene ID" value="nRc.2.0.1.g39456"/>
</dbReference>
<evidence type="ECO:0000313" key="2">
    <source>
        <dbReference type="WBParaSite" id="nRc.2.0.1.t39456-RA"/>
    </source>
</evidence>
<name>A0A915KKU6_ROMCU</name>
<keyword evidence="1" id="KW-1185">Reference proteome</keyword>
<reference evidence="2" key="1">
    <citation type="submission" date="2022-11" db="UniProtKB">
        <authorList>
            <consortium name="WormBaseParasite"/>
        </authorList>
    </citation>
    <scope>IDENTIFICATION</scope>
</reference>
<protein>
    <submittedName>
        <fullName evidence="2">Uncharacterized protein</fullName>
    </submittedName>
</protein>